<dbReference type="EMBL" id="FQVN01000017">
    <property type="protein sequence ID" value="SHG97165.1"/>
    <property type="molecule type" value="Genomic_DNA"/>
</dbReference>
<gene>
    <name evidence="1" type="ORF">SAMN05444320_11781</name>
</gene>
<keyword evidence="2" id="KW-1185">Reference proteome</keyword>
<dbReference type="Proteomes" id="UP000184501">
    <property type="component" value="Unassembled WGS sequence"/>
</dbReference>
<sequence>MRKWPASDSDEIPTPELVAAWAALDTVASERVPLWAAHWLARGHDGEALRTLAGLNEADPREVNDILRAALANCDVTVPDSPGAAAHVAFIAFARLLADDRVTERWVLDRVGEVVSDSCYADSVLDLPLGQILALDDEWGTDWGRPEQELAIEIQDACKDQLAMSHTSA</sequence>
<dbReference type="AlphaFoldDB" id="A0A1M5P617"/>
<evidence type="ECO:0008006" key="3">
    <source>
        <dbReference type="Google" id="ProtNLM"/>
    </source>
</evidence>
<evidence type="ECO:0000313" key="2">
    <source>
        <dbReference type="Proteomes" id="UP000184501"/>
    </source>
</evidence>
<protein>
    <recommendedName>
        <fullName evidence="3">DUF4259 domain-containing protein</fullName>
    </recommendedName>
</protein>
<accession>A0A1M5P617</accession>
<name>A0A1M5P617_STRHI</name>
<reference evidence="1 2" key="1">
    <citation type="submission" date="2016-11" db="EMBL/GenBank/DDBJ databases">
        <authorList>
            <person name="Jaros S."/>
            <person name="Januszkiewicz K."/>
            <person name="Wedrychowicz H."/>
        </authorList>
    </citation>
    <scope>NUCLEOTIDE SEQUENCE [LARGE SCALE GENOMIC DNA]</scope>
    <source>
        <strain evidence="1 2">DSM 44523</strain>
    </source>
</reference>
<proteinExistence type="predicted"/>
<organism evidence="1 2">
    <name type="scientific">Streptoalloteichus hindustanus</name>
    <dbReference type="NCBI Taxonomy" id="2017"/>
    <lineage>
        <taxon>Bacteria</taxon>
        <taxon>Bacillati</taxon>
        <taxon>Actinomycetota</taxon>
        <taxon>Actinomycetes</taxon>
        <taxon>Pseudonocardiales</taxon>
        <taxon>Pseudonocardiaceae</taxon>
        <taxon>Streptoalloteichus</taxon>
    </lineage>
</organism>
<evidence type="ECO:0000313" key="1">
    <source>
        <dbReference type="EMBL" id="SHG97165.1"/>
    </source>
</evidence>